<dbReference type="InterPro" id="IPR000073">
    <property type="entry name" value="AB_hydrolase_1"/>
</dbReference>
<evidence type="ECO:0000313" key="2">
    <source>
        <dbReference type="EMBL" id="CAB3693856.1"/>
    </source>
</evidence>
<evidence type="ECO:0000259" key="1">
    <source>
        <dbReference type="Pfam" id="PF12697"/>
    </source>
</evidence>
<feature type="domain" description="AB hydrolase-1" evidence="1">
    <location>
        <begin position="78"/>
        <end position="300"/>
    </location>
</feature>
<dbReference type="InterPro" id="IPR029058">
    <property type="entry name" value="AB_hydrolase_fold"/>
</dbReference>
<dbReference type="PANTHER" id="PTHR43194">
    <property type="entry name" value="HYDROLASE ALPHA/BETA FOLD FAMILY"/>
    <property type="match status" value="1"/>
</dbReference>
<accession>A0A6S6ZW45</accession>
<sequence length="311" mass="32313">MAAMTTATLAPAASYDVDPLDFSLADRLATRSVGRGRLLIGPAAASGIPAKPHSAAASAPATRLGDAAASQSPARPGLLFVPGGYHGAWCYAHYLDYFARAGLPCAAVDVRGHGPLPQGADFIHAHIADLAQDVIAALDALDGPTVVVGHSVGALPTLLAATRRSVAGIILMAPSPPGNLPGARALPPVPEGVVRQPPADTEVRARFLATAPDRDVSAVMRRLSPESPQVLNDRYLLRVPVDPAAITAPGLCLEAGLDSHDRHPPGQDQAIARLYGFAHAVLAGQPHCMMYGDHWQASAAAVLDWHRQQFG</sequence>
<evidence type="ECO:0000313" key="3">
    <source>
        <dbReference type="Proteomes" id="UP000494111"/>
    </source>
</evidence>
<dbReference type="PANTHER" id="PTHR43194:SF2">
    <property type="entry name" value="PEROXISOMAL MEMBRANE PROTEIN LPX1"/>
    <property type="match status" value="1"/>
</dbReference>
<reference evidence="2 3" key="1">
    <citation type="submission" date="2020-04" db="EMBL/GenBank/DDBJ databases">
        <authorList>
            <person name="De Canck E."/>
        </authorList>
    </citation>
    <scope>NUCLEOTIDE SEQUENCE [LARGE SCALE GENOMIC DNA]</scope>
    <source>
        <strain evidence="2 3">LMG 3458</strain>
    </source>
</reference>
<organism evidence="2 3">
    <name type="scientific">Achromobacter deleyi</name>
    <dbReference type="NCBI Taxonomy" id="1353891"/>
    <lineage>
        <taxon>Bacteria</taxon>
        <taxon>Pseudomonadati</taxon>
        <taxon>Pseudomonadota</taxon>
        <taxon>Betaproteobacteria</taxon>
        <taxon>Burkholderiales</taxon>
        <taxon>Alcaligenaceae</taxon>
        <taxon>Achromobacter</taxon>
    </lineage>
</organism>
<dbReference type="Pfam" id="PF12697">
    <property type="entry name" value="Abhydrolase_6"/>
    <property type="match status" value="1"/>
</dbReference>
<dbReference type="InterPro" id="IPR050228">
    <property type="entry name" value="Carboxylesterase_BioH"/>
</dbReference>
<gene>
    <name evidence="2" type="ORF">LMG3458_02279</name>
</gene>
<dbReference type="Proteomes" id="UP000494111">
    <property type="component" value="Unassembled WGS sequence"/>
</dbReference>
<protein>
    <recommendedName>
        <fullName evidence="1">AB hydrolase-1 domain-containing protein</fullName>
    </recommendedName>
</protein>
<proteinExistence type="predicted"/>
<name>A0A6S6ZW45_9BURK</name>
<dbReference type="AlphaFoldDB" id="A0A6S6ZW45"/>
<dbReference type="Gene3D" id="3.40.50.1820">
    <property type="entry name" value="alpha/beta hydrolase"/>
    <property type="match status" value="1"/>
</dbReference>
<dbReference type="EMBL" id="CADIJO010000006">
    <property type="protein sequence ID" value="CAB3693856.1"/>
    <property type="molecule type" value="Genomic_DNA"/>
</dbReference>
<dbReference type="SUPFAM" id="SSF53474">
    <property type="entry name" value="alpha/beta-Hydrolases"/>
    <property type="match status" value="1"/>
</dbReference>